<feature type="transmembrane region" description="Helical" evidence="1">
    <location>
        <begin position="28"/>
        <end position="49"/>
    </location>
</feature>
<keyword evidence="1" id="KW-0812">Transmembrane</keyword>
<evidence type="ECO:0000256" key="1">
    <source>
        <dbReference type="SAM" id="Phobius"/>
    </source>
</evidence>
<comment type="caution">
    <text evidence="2">The sequence shown here is derived from an EMBL/GenBank/DDBJ whole genome shotgun (WGS) entry which is preliminary data.</text>
</comment>
<dbReference type="Proteomes" id="UP000228758">
    <property type="component" value="Unassembled WGS sequence"/>
</dbReference>
<dbReference type="EMBL" id="PGFF01000001">
    <property type="protein sequence ID" value="PJJ72065.1"/>
    <property type="molecule type" value="Genomic_DNA"/>
</dbReference>
<organism evidence="2 3">
    <name type="scientific">Diaminobutyricimonas aerilata</name>
    <dbReference type="NCBI Taxonomy" id="1162967"/>
    <lineage>
        <taxon>Bacteria</taxon>
        <taxon>Bacillati</taxon>
        <taxon>Actinomycetota</taxon>
        <taxon>Actinomycetes</taxon>
        <taxon>Micrococcales</taxon>
        <taxon>Microbacteriaceae</taxon>
        <taxon>Diaminobutyricimonas</taxon>
    </lineage>
</organism>
<accession>A0A2M9CJK4</accession>
<gene>
    <name evidence="2" type="ORF">CLV46_1627</name>
</gene>
<keyword evidence="1" id="KW-0472">Membrane</keyword>
<dbReference type="AlphaFoldDB" id="A0A2M9CJK4"/>
<keyword evidence="1" id="KW-1133">Transmembrane helix</keyword>
<protein>
    <submittedName>
        <fullName evidence="2">Uncharacterized protein</fullName>
    </submittedName>
</protein>
<dbReference type="OrthoDB" id="4979412at2"/>
<reference evidence="2 3" key="1">
    <citation type="submission" date="2017-11" db="EMBL/GenBank/DDBJ databases">
        <title>Genomic Encyclopedia of Archaeal and Bacterial Type Strains, Phase II (KMG-II): From Individual Species to Whole Genera.</title>
        <authorList>
            <person name="Goeker M."/>
        </authorList>
    </citation>
    <scope>NUCLEOTIDE SEQUENCE [LARGE SCALE GENOMIC DNA]</scope>
    <source>
        <strain evidence="2 3">DSM 27393</strain>
    </source>
</reference>
<evidence type="ECO:0000313" key="2">
    <source>
        <dbReference type="EMBL" id="PJJ72065.1"/>
    </source>
</evidence>
<proteinExistence type="predicted"/>
<evidence type="ECO:0000313" key="3">
    <source>
        <dbReference type="Proteomes" id="UP000228758"/>
    </source>
</evidence>
<dbReference type="RefSeq" id="WP_100364296.1">
    <property type="nucleotide sequence ID" value="NZ_PGFF01000001.1"/>
</dbReference>
<feature type="transmembrane region" description="Helical" evidence="1">
    <location>
        <begin position="82"/>
        <end position="101"/>
    </location>
</feature>
<keyword evidence="3" id="KW-1185">Reference proteome</keyword>
<sequence>MRATIDRVPAEALVTLPGGRVLRRVRRLLIWTFGAGWFYWTFTGGSASWCAGGLAGDGGYIDAAGNPTSDVPVCHSLTLSPTIFVVAAFAIAVVWSISTALRRAATEAEAIRYLDRAAAFVGITAGVSVIVAHVWFWTVPIEQIGVGTVYFPFPFASGNVESDPMPQP</sequence>
<name>A0A2M9CJK4_9MICO</name>
<feature type="transmembrane region" description="Helical" evidence="1">
    <location>
        <begin position="113"/>
        <end position="136"/>
    </location>
</feature>